<keyword evidence="6" id="KW-0627">Porphyrin biosynthesis</keyword>
<evidence type="ECO:0000259" key="9">
    <source>
        <dbReference type="Pfam" id="PF01379"/>
    </source>
</evidence>
<evidence type="ECO:0000256" key="5">
    <source>
        <dbReference type="ARBA" id="ARBA00022679"/>
    </source>
</evidence>
<dbReference type="Pfam" id="PF01379">
    <property type="entry name" value="Porphobil_deam"/>
    <property type="match status" value="1"/>
</dbReference>
<feature type="domain" description="Porphobilinogen deaminase N-terminal" evidence="9">
    <location>
        <begin position="7"/>
        <end position="215"/>
    </location>
</feature>
<dbReference type="Gene3D" id="3.30.160.40">
    <property type="entry name" value="Porphobilinogen deaminase, C-terminal domain"/>
    <property type="match status" value="1"/>
</dbReference>
<evidence type="ECO:0000256" key="6">
    <source>
        <dbReference type="ARBA" id="ARBA00023244"/>
    </source>
</evidence>
<dbReference type="Pfam" id="PF03900">
    <property type="entry name" value="Porphobil_deamC"/>
    <property type="match status" value="1"/>
</dbReference>
<dbReference type="EC" id="2.5.1.61" evidence="4"/>
<evidence type="ECO:0000259" key="10">
    <source>
        <dbReference type="Pfam" id="PF03900"/>
    </source>
</evidence>
<dbReference type="InterPro" id="IPR000860">
    <property type="entry name" value="HemC"/>
</dbReference>
<dbReference type="HOGENOM" id="CLU_019704_0_1_1"/>
<feature type="compositionally biased region" description="Basic and acidic residues" evidence="8">
    <location>
        <begin position="356"/>
        <end position="371"/>
    </location>
</feature>
<dbReference type="GO" id="GO:0005737">
    <property type="term" value="C:cytoplasm"/>
    <property type="evidence" value="ECO:0007669"/>
    <property type="project" value="TreeGrafter"/>
</dbReference>
<dbReference type="NCBIfam" id="TIGR00212">
    <property type="entry name" value="hemC"/>
    <property type="match status" value="1"/>
</dbReference>
<comment type="cofactor">
    <cofactor evidence="1">
        <name>dipyrromethane</name>
        <dbReference type="ChEBI" id="CHEBI:60342"/>
    </cofactor>
</comment>
<dbReference type="HAMAP" id="MF_00260">
    <property type="entry name" value="Porphobil_deam"/>
    <property type="match status" value="1"/>
</dbReference>
<comment type="similarity">
    <text evidence="3">Belongs to the HMBS family.</text>
</comment>
<dbReference type="Gene3D" id="3.40.190.10">
    <property type="entry name" value="Periplasmic binding protein-like II"/>
    <property type="match status" value="2"/>
</dbReference>
<dbReference type="FunFam" id="3.40.190.10:FF:000005">
    <property type="entry name" value="Porphobilinogen deaminase"/>
    <property type="match status" value="1"/>
</dbReference>
<dbReference type="PANTHER" id="PTHR11557:SF0">
    <property type="entry name" value="PORPHOBILINOGEN DEAMINASE"/>
    <property type="match status" value="1"/>
</dbReference>
<evidence type="ECO:0000256" key="1">
    <source>
        <dbReference type="ARBA" id="ARBA00001916"/>
    </source>
</evidence>
<evidence type="ECO:0000256" key="7">
    <source>
        <dbReference type="ARBA" id="ARBA00033064"/>
    </source>
</evidence>
<evidence type="ECO:0000256" key="4">
    <source>
        <dbReference type="ARBA" id="ARBA00012655"/>
    </source>
</evidence>
<evidence type="ECO:0000256" key="3">
    <source>
        <dbReference type="ARBA" id="ARBA00005638"/>
    </source>
</evidence>
<dbReference type="FunFam" id="3.40.190.10:FF:000260">
    <property type="entry name" value="Porphobilinogen deaminase"/>
    <property type="match status" value="1"/>
</dbReference>
<dbReference type="AlphaFoldDB" id="K1PAS9"/>
<comment type="pathway">
    <text evidence="2">Porphyrin-containing compound metabolism; protoporphyrin-IX biosynthesis; coproporphyrinogen-III from 5-aminolevulinate: step 2/4.</text>
</comment>
<dbReference type="PROSITE" id="PS00533">
    <property type="entry name" value="PORPHOBILINOGEN_DEAM"/>
    <property type="match status" value="1"/>
</dbReference>
<feature type="domain" description="Porphobilinogen deaminase C-terminal" evidence="10">
    <location>
        <begin position="231"/>
        <end position="282"/>
    </location>
</feature>
<dbReference type="InterPro" id="IPR036803">
    <property type="entry name" value="Porphobilinogen_deaminase_C_sf"/>
</dbReference>
<dbReference type="OrthoDB" id="564646at2759"/>
<dbReference type="SUPFAM" id="SSF54782">
    <property type="entry name" value="Porphobilinogen deaminase (hydroxymethylbilane synthase), C-terminal domain"/>
    <property type="match status" value="1"/>
</dbReference>
<dbReference type="PRINTS" id="PR00151">
    <property type="entry name" value="PORPHBDMNASE"/>
</dbReference>
<dbReference type="GO" id="GO:0006782">
    <property type="term" value="P:protoporphyrinogen IX biosynthetic process"/>
    <property type="evidence" value="ECO:0007669"/>
    <property type="project" value="UniProtKB-UniPathway"/>
</dbReference>
<name>K1PAS9_MAGGI</name>
<dbReference type="InterPro" id="IPR022418">
    <property type="entry name" value="Porphobilinogen_deaminase_C"/>
</dbReference>
<dbReference type="InParanoid" id="K1PAS9"/>
<dbReference type="InterPro" id="IPR022417">
    <property type="entry name" value="Porphobilin_deaminase_N"/>
</dbReference>
<reference evidence="11" key="1">
    <citation type="journal article" date="2012" name="Nature">
        <title>The oyster genome reveals stress adaptation and complexity of shell formation.</title>
        <authorList>
            <person name="Zhang G."/>
            <person name="Fang X."/>
            <person name="Guo X."/>
            <person name="Li L."/>
            <person name="Luo R."/>
            <person name="Xu F."/>
            <person name="Yang P."/>
            <person name="Zhang L."/>
            <person name="Wang X."/>
            <person name="Qi H."/>
            <person name="Xiong Z."/>
            <person name="Que H."/>
            <person name="Xie Y."/>
            <person name="Holland P.W."/>
            <person name="Paps J."/>
            <person name="Zhu Y."/>
            <person name="Wu F."/>
            <person name="Chen Y."/>
            <person name="Wang J."/>
            <person name="Peng C."/>
            <person name="Meng J."/>
            <person name="Yang L."/>
            <person name="Liu J."/>
            <person name="Wen B."/>
            <person name="Zhang N."/>
            <person name="Huang Z."/>
            <person name="Zhu Q."/>
            <person name="Feng Y."/>
            <person name="Mount A."/>
            <person name="Hedgecock D."/>
            <person name="Xu Z."/>
            <person name="Liu Y."/>
            <person name="Domazet-Loso T."/>
            <person name="Du Y."/>
            <person name="Sun X."/>
            <person name="Zhang S."/>
            <person name="Liu B."/>
            <person name="Cheng P."/>
            <person name="Jiang X."/>
            <person name="Li J."/>
            <person name="Fan D."/>
            <person name="Wang W."/>
            <person name="Fu W."/>
            <person name="Wang T."/>
            <person name="Wang B."/>
            <person name="Zhang J."/>
            <person name="Peng Z."/>
            <person name="Li Y."/>
            <person name="Li N."/>
            <person name="Wang J."/>
            <person name="Chen M."/>
            <person name="He Y."/>
            <person name="Tan F."/>
            <person name="Song X."/>
            <person name="Zheng Q."/>
            <person name="Huang R."/>
            <person name="Yang H."/>
            <person name="Du X."/>
            <person name="Chen L."/>
            <person name="Yang M."/>
            <person name="Gaffney P.M."/>
            <person name="Wang S."/>
            <person name="Luo L."/>
            <person name="She Z."/>
            <person name="Ming Y."/>
            <person name="Huang W."/>
            <person name="Zhang S."/>
            <person name="Huang B."/>
            <person name="Zhang Y."/>
            <person name="Qu T."/>
            <person name="Ni P."/>
            <person name="Miao G."/>
            <person name="Wang J."/>
            <person name="Wang Q."/>
            <person name="Steinberg C.E."/>
            <person name="Wang H."/>
            <person name="Li N."/>
            <person name="Qian L."/>
            <person name="Zhang G."/>
            <person name="Li Y."/>
            <person name="Yang H."/>
            <person name="Liu X."/>
            <person name="Wang J."/>
            <person name="Yin Y."/>
            <person name="Wang J."/>
        </authorList>
    </citation>
    <scope>NUCLEOTIDE SEQUENCE [LARGE SCALE GENOMIC DNA]</scope>
    <source>
        <strain evidence="11">05x7-T-G4-1.051#20</strain>
    </source>
</reference>
<keyword evidence="5" id="KW-0808">Transferase</keyword>
<dbReference type="EMBL" id="JH815909">
    <property type="protein sequence ID" value="EKC18528.1"/>
    <property type="molecule type" value="Genomic_DNA"/>
</dbReference>
<accession>K1PAS9</accession>
<organism evidence="11">
    <name type="scientific">Magallana gigas</name>
    <name type="common">Pacific oyster</name>
    <name type="synonym">Crassostrea gigas</name>
    <dbReference type="NCBI Taxonomy" id="29159"/>
    <lineage>
        <taxon>Eukaryota</taxon>
        <taxon>Metazoa</taxon>
        <taxon>Spiralia</taxon>
        <taxon>Lophotrochozoa</taxon>
        <taxon>Mollusca</taxon>
        <taxon>Bivalvia</taxon>
        <taxon>Autobranchia</taxon>
        <taxon>Pteriomorphia</taxon>
        <taxon>Ostreida</taxon>
        <taxon>Ostreoidea</taxon>
        <taxon>Ostreidae</taxon>
        <taxon>Magallana</taxon>
    </lineage>
</organism>
<feature type="region of interest" description="Disordered" evidence="8">
    <location>
        <begin position="356"/>
        <end position="378"/>
    </location>
</feature>
<sequence>METKSVVKVGSRKSQLALIQTNTIINQLKKLNPNLSFEVISMQTTGDKVLDAALSKIGEKNLFTRELELALEKKEVDFVVHSLKDLPTALPEGLLIGCIYKRDSPYDAVVMHPSNAGKKLEDLPEGSVIGTSSLRRAAQLARKFPHFKFENIRGNLNTRFRKLDEDNKYSAIILAEAGLHRMGWPDRISQVLDKDTCMYAVSQGAMAVECRNSDPFTLSLLSQIHHPETVIQCVAERAFLKKLEGGCSVPVSAFSEVKDGKLSLTGGVFSIDGKQGRIEYACDSLPESIEEKEKPTVSPNGPREFAGIVGSEKVSIATLEVAQRVGLQVAELLLNTEAKEILANAKAETAAAVIAEKQKKDAEKMKNEAEKPQANGIS</sequence>
<dbReference type="PANTHER" id="PTHR11557">
    <property type="entry name" value="PORPHOBILINOGEN DEAMINASE"/>
    <property type="match status" value="1"/>
</dbReference>
<evidence type="ECO:0000256" key="2">
    <source>
        <dbReference type="ARBA" id="ARBA00004735"/>
    </source>
</evidence>
<proteinExistence type="inferred from homology"/>
<dbReference type="CDD" id="cd13645">
    <property type="entry name" value="PBP2_HuPBGD_like"/>
    <property type="match status" value="1"/>
</dbReference>
<evidence type="ECO:0000256" key="8">
    <source>
        <dbReference type="SAM" id="MobiDB-lite"/>
    </source>
</evidence>
<dbReference type="KEGG" id="crg:105340121"/>
<dbReference type="InterPro" id="IPR022419">
    <property type="entry name" value="Porphobilin_deaminase_cofac_BS"/>
</dbReference>
<gene>
    <name evidence="11" type="ORF">CGI_10011973</name>
</gene>
<protein>
    <recommendedName>
        <fullName evidence="4">hydroxymethylbilane synthase</fullName>
        <ecNumber evidence="4">2.5.1.61</ecNumber>
    </recommendedName>
    <alternativeName>
        <fullName evidence="7">Hydroxymethylbilane synthase</fullName>
    </alternativeName>
</protein>
<dbReference type="SUPFAM" id="SSF53850">
    <property type="entry name" value="Periplasmic binding protein-like II"/>
    <property type="match status" value="1"/>
</dbReference>
<evidence type="ECO:0000313" key="11">
    <source>
        <dbReference type="EMBL" id="EKC18528.1"/>
    </source>
</evidence>
<dbReference type="GO" id="GO:0004418">
    <property type="term" value="F:hydroxymethylbilane synthase activity"/>
    <property type="evidence" value="ECO:0007669"/>
    <property type="project" value="UniProtKB-EC"/>
</dbReference>
<dbReference type="UniPathway" id="UPA00251">
    <property type="reaction ID" value="UER00319"/>
</dbReference>